<dbReference type="EMBL" id="GBRH01169985">
    <property type="protein sequence ID" value="JAE27911.1"/>
    <property type="molecule type" value="Transcribed_RNA"/>
</dbReference>
<reference evidence="1" key="2">
    <citation type="journal article" date="2015" name="Data Brief">
        <title>Shoot transcriptome of the giant reed, Arundo donax.</title>
        <authorList>
            <person name="Barrero R.A."/>
            <person name="Guerrero F.D."/>
            <person name="Moolhuijzen P."/>
            <person name="Goolsby J.A."/>
            <person name="Tidwell J."/>
            <person name="Bellgard S.E."/>
            <person name="Bellgard M.I."/>
        </authorList>
    </citation>
    <scope>NUCLEOTIDE SEQUENCE</scope>
    <source>
        <tissue evidence="1">Shoot tissue taken approximately 20 cm above the soil surface</tissue>
    </source>
</reference>
<protein>
    <submittedName>
        <fullName evidence="1">NAC070</fullName>
    </submittedName>
</protein>
<reference evidence="1" key="1">
    <citation type="submission" date="2014-09" db="EMBL/GenBank/DDBJ databases">
        <authorList>
            <person name="Magalhaes I.L.F."/>
            <person name="Oliveira U."/>
            <person name="Santos F.R."/>
            <person name="Vidigal T.H.D.A."/>
            <person name="Brescovit A.D."/>
            <person name="Santos A.J."/>
        </authorList>
    </citation>
    <scope>NUCLEOTIDE SEQUENCE</scope>
    <source>
        <tissue evidence="1">Shoot tissue taken approximately 20 cm above the soil surface</tissue>
    </source>
</reference>
<dbReference type="AlphaFoldDB" id="A0A0A9GZ99"/>
<accession>A0A0A9GZ99</accession>
<sequence length="54" mass="5962">MNSAWKDKVIPPSYLSRRTGSYAGFSTRVGQQLPSHPQRVAATILAQPQLHCLP</sequence>
<proteinExistence type="predicted"/>
<organism evidence="1">
    <name type="scientific">Arundo donax</name>
    <name type="common">Giant reed</name>
    <name type="synonym">Donax arundinaceus</name>
    <dbReference type="NCBI Taxonomy" id="35708"/>
    <lineage>
        <taxon>Eukaryota</taxon>
        <taxon>Viridiplantae</taxon>
        <taxon>Streptophyta</taxon>
        <taxon>Embryophyta</taxon>
        <taxon>Tracheophyta</taxon>
        <taxon>Spermatophyta</taxon>
        <taxon>Magnoliopsida</taxon>
        <taxon>Liliopsida</taxon>
        <taxon>Poales</taxon>
        <taxon>Poaceae</taxon>
        <taxon>PACMAD clade</taxon>
        <taxon>Arundinoideae</taxon>
        <taxon>Arundineae</taxon>
        <taxon>Arundo</taxon>
    </lineage>
</organism>
<name>A0A0A9GZ99_ARUDO</name>
<evidence type="ECO:0000313" key="1">
    <source>
        <dbReference type="EMBL" id="JAE27911.1"/>
    </source>
</evidence>